<evidence type="ECO:0000256" key="1">
    <source>
        <dbReference type="SAM" id="Coils"/>
    </source>
</evidence>
<dbReference type="Gene3D" id="2.40.160.10">
    <property type="entry name" value="Porin"/>
    <property type="match status" value="1"/>
</dbReference>
<dbReference type="SUPFAM" id="SSF56935">
    <property type="entry name" value="Porins"/>
    <property type="match status" value="1"/>
</dbReference>
<evidence type="ECO:0000313" key="3">
    <source>
        <dbReference type="Proteomes" id="UP000242219"/>
    </source>
</evidence>
<organism evidence="2 3">
    <name type="scientific">Candidatus Brocadia sapporoensis</name>
    <dbReference type="NCBI Taxonomy" id="392547"/>
    <lineage>
        <taxon>Bacteria</taxon>
        <taxon>Pseudomonadati</taxon>
        <taxon>Planctomycetota</taxon>
        <taxon>Candidatus Brocadiia</taxon>
        <taxon>Candidatus Brocadiales</taxon>
        <taxon>Candidatus Brocadiaceae</taxon>
        <taxon>Candidatus Brocadia</taxon>
    </lineage>
</organism>
<dbReference type="InterPro" id="IPR023614">
    <property type="entry name" value="Porin_dom_sf"/>
</dbReference>
<dbReference type="Pfam" id="PF07396">
    <property type="entry name" value="Porin_O_P"/>
    <property type="match status" value="1"/>
</dbReference>
<reference evidence="2 3" key="1">
    <citation type="journal article" date="2016" name="Genome Announc.">
        <title>Draft Genome Sequence of the Anaerobic Ammonium-Oxidizing Bacterium 'Candidatus Brocadia sp. 40'.</title>
        <authorList>
            <person name="Ali M."/>
            <person name="Haroon M.F."/>
            <person name="Narita Y."/>
            <person name="Zhang L."/>
            <person name="Rangel Shaw D."/>
            <person name="Okabe S."/>
            <person name="Saikaly P.E."/>
        </authorList>
    </citation>
    <scope>NUCLEOTIDE SEQUENCE [LARGE SCALE GENOMIC DNA]</scope>
    <source>
        <strain evidence="2 3">40</strain>
    </source>
</reference>
<comment type="caution">
    <text evidence="2">The sequence shown here is derived from an EMBL/GenBank/DDBJ whole genome shotgun (WGS) entry which is preliminary data.</text>
</comment>
<feature type="coiled-coil region" evidence="1">
    <location>
        <begin position="37"/>
        <end position="92"/>
    </location>
</feature>
<accession>A0A1V6LZE3</accession>
<dbReference type="AlphaFoldDB" id="A0A1V6LZE3"/>
<proteinExistence type="predicted"/>
<evidence type="ECO:0000313" key="2">
    <source>
        <dbReference type="EMBL" id="OQD45528.1"/>
    </source>
</evidence>
<gene>
    <name evidence="2" type="ORF">BIY37_07985</name>
</gene>
<dbReference type="Proteomes" id="UP000242219">
    <property type="component" value="Unassembled WGS sequence"/>
</dbReference>
<name>A0A1V6LZE3_9BACT</name>
<keyword evidence="3" id="KW-1185">Reference proteome</keyword>
<sequence length="479" mass="55389">MWNKWHTYALTSIIVLSGVYPRGNPQEVSAQQTEQPYEIARDESEVLKQQLNQMEESFAKQQEQLKQIAELATQQQEQIQILRNRIDTMNSQSTTQTEEIHSTLAKKEDVKQIVEDYLSTKEAREKMGLGMPGLTAEYTPNGEKYALGIKSPDGNFSLDFGAMMQFRCTYKDRDEDFNESDLIDINVRRARVYFGGNIYNKIINYYVAADADKFNFGLRDFYVYFTPFEELNAKIGYFVVPFNRQRMTSSSKLLLQDRSIASEEFDQDRDTGFDIYGKPFDGHIEYHAAVFQGAGEKFSGIDNTNNELMYVLSARYNPFGKYDCYDETDVKYSDKIKATIGAAVAFNAKDRDKKLMNTNTIVEVVDFGVKYRGFSWSNEYYMRTENPEDNGGSIDSNGFYTQAGYFVIAKKLEIAARYSMHDPNNDVSNDLQKEYDVGINYYFRAHRSKIQADIGHFVTNGEDEDKRENRIRLQYQIIF</sequence>
<dbReference type="RefSeq" id="WP_070067294.1">
    <property type="nucleotide sequence ID" value="NZ_MJUW02000085.1"/>
</dbReference>
<keyword evidence="1" id="KW-0175">Coiled coil</keyword>
<dbReference type="EMBL" id="MJUW02000085">
    <property type="protein sequence ID" value="OQD45528.1"/>
    <property type="molecule type" value="Genomic_DNA"/>
</dbReference>
<dbReference type="InterPro" id="IPR010870">
    <property type="entry name" value="Porin_O/P"/>
</dbReference>
<protein>
    <submittedName>
        <fullName evidence="2">Porin</fullName>
    </submittedName>
</protein>